<keyword evidence="7" id="KW-0067">ATP-binding</keyword>
<feature type="transmembrane region" description="Helical" evidence="9">
    <location>
        <begin position="51"/>
        <end position="75"/>
    </location>
</feature>
<comment type="caution">
    <text evidence="11">The sequence shown here is derived from an EMBL/GenBank/DDBJ whole genome shotgun (WGS) entry which is preliminary data.</text>
</comment>
<dbReference type="PANTHER" id="PTHR24421:SF10">
    <property type="entry name" value="NITRATE_NITRITE SENSOR PROTEIN NARQ"/>
    <property type="match status" value="1"/>
</dbReference>
<evidence type="ECO:0000256" key="9">
    <source>
        <dbReference type="SAM" id="Phobius"/>
    </source>
</evidence>
<dbReference type="RefSeq" id="WP_267566190.1">
    <property type="nucleotide sequence ID" value="NZ_JAPNTZ010000010.1"/>
</dbReference>
<dbReference type="EMBL" id="JAPNTZ010000010">
    <property type="protein sequence ID" value="MCY1141790.1"/>
    <property type="molecule type" value="Genomic_DNA"/>
</dbReference>
<evidence type="ECO:0000313" key="11">
    <source>
        <dbReference type="EMBL" id="MCY1141790.1"/>
    </source>
</evidence>
<sequence>MRGRREWVTDGLLGLVLIAPVLANHLMSGRAAGVLGALAVAGVLVATMRRWPVVGWLVVLLGTLADGNFVFALPVMSYLVGLRTERIRAVAAAFVVIAVGGTALNFVVLGTSLGEWFFLVMALVVLGVFPWLAGRYRAQQARLISAGWERAARLEYERRMVEREARLRERARIAQEMHDSLGHELSLIALNAGALETTPGLGEKQGAAAGRIRESAAAATDRLRDIIGVLRDEDEPAPVEPAGESIEALVARSREAGMTIALEREGEPPAVAYHVVREALTNASVHAPGAGVRVALSGRAVEVTSAPGNRTRVRETTGLGLIGLTERVRLAGGTLTAERTPDGSFRTAATIDHAAPAEPSVTTELHDARRRTRRSLAAAILTPLVLAVVTAVGYYPFAVAGSVLDEATFDSIPGNASRADLIDVLPARQTPGDKPQGCELYTDGNFPMAGPTYQLCFSGGRLTSKERLR</sequence>
<dbReference type="EC" id="2.7.13.3" evidence="2"/>
<keyword evidence="6 11" id="KW-0418">Kinase</keyword>
<evidence type="ECO:0000256" key="1">
    <source>
        <dbReference type="ARBA" id="ARBA00000085"/>
    </source>
</evidence>
<keyword evidence="3" id="KW-0597">Phosphoprotein</keyword>
<evidence type="ECO:0000256" key="5">
    <source>
        <dbReference type="ARBA" id="ARBA00022741"/>
    </source>
</evidence>
<dbReference type="GO" id="GO:0016301">
    <property type="term" value="F:kinase activity"/>
    <property type="evidence" value="ECO:0007669"/>
    <property type="project" value="UniProtKB-KW"/>
</dbReference>
<protein>
    <recommendedName>
        <fullName evidence="2">histidine kinase</fullName>
        <ecNumber evidence="2">2.7.13.3</ecNumber>
    </recommendedName>
</protein>
<evidence type="ECO:0000313" key="12">
    <source>
        <dbReference type="Proteomes" id="UP001151002"/>
    </source>
</evidence>
<evidence type="ECO:0000256" key="8">
    <source>
        <dbReference type="ARBA" id="ARBA00023012"/>
    </source>
</evidence>
<feature type="domain" description="Signal transduction histidine kinase subgroup 3 dimerisation and phosphoacceptor" evidence="10">
    <location>
        <begin position="169"/>
        <end position="234"/>
    </location>
</feature>
<feature type="transmembrane region" description="Helical" evidence="9">
    <location>
        <begin position="87"/>
        <end position="110"/>
    </location>
</feature>
<evidence type="ECO:0000256" key="6">
    <source>
        <dbReference type="ARBA" id="ARBA00022777"/>
    </source>
</evidence>
<dbReference type="Gene3D" id="3.30.565.10">
    <property type="entry name" value="Histidine kinase-like ATPase, C-terminal domain"/>
    <property type="match status" value="1"/>
</dbReference>
<keyword evidence="9" id="KW-0472">Membrane</keyword>
<dbReference type="InterPro" id="IPR036890">
    <property type="entry name" value="HATPase_C_sf"/>
</dbReference>
<keyword evidence="9" id="KW-0812">Transmembrane</keyword>
<gene>
    <name evidence="11" type="ORF">OWR29_27660</name>
</gene>
<keyword evidence="12" id="KW-1185">Reference proteome</keyword>
<dbReference type="Gene3D" id="1.20.5.1930">
    <property type="match status" value="1"/>
</dbReference>
<dbReference type="InterPro" id="IPR050482">
    <property type="entry name" value="Sensor_HK_TwoCompSys"/>
</dbReference>
<dbReference type="CDD" id="cd16917">
    <property type="entry name" value="HATPase_UhpB-NarQ-NarX-like"/>
    <property type="match status" value="1"/>
</dbReference>
<dbReference type="SUPFAM" id="SSF55874">
    <property type="entry name" value="ATPase domain of HSP90 chaperone/DNA topoisomerase II/histidine kinase"/>
    <property type="match status" value="1"/>
</dbReference>
<organism evidence="11 12">
    <name type="scientific">Paractinoplanes pyxinae</name>
    <dbReference type="NCBI Taxonomy" id="2997416"/>
    <lineage>
        <taxon>Bacteria</taxon>
        <taxon>Bacillati</taxon>
        <taxon>Actinomycetota</taxon>
        <taxon>Actinomycetes</taxon>
        <taxon>Micromonosporales</taxon>
        <taxon>Micromonosporaceae</taxon>
        <taxon>Paractinoplanes</taxon>
    </lineage>
</organism>
<evidence type="ECO:0000256" key="7">
    <source>
        <dbReference type="ARBA" id="ARBA00022840"/>
    </source>
</evidence>
<reference evidence="11" key="1">
    <citation type="submission" date="2022-11" db="EMBL/GenBank/DDBJ databases">
        <authorList>
            <person name="Somphong A."/>
            <person name="Phongsopitanun W."/>
        </authorList>
    </citation>
    <scope>NUCLEOTIDE SEQUENCE</scope>
    <source>
        <strain evidence="11">Pm04-4</strain>
    </source>
</reference>
<evidence type="ECO:0000256" key="3">
    <source>
        <dbReference type="ARBA" id="ARBA00022553"/>
    </source>
</evidence>
<evidence type="ECO:0000256" key="4">
    <source>
        <dbReference type="ARBA" id="ARBA00022679"/>
    </source>
</evidence>
<feature type="transmembrane region" description="Helical" evidence="9">
    <location>
        <begin position="116"/>
        <end position="133"/>
    </location>
</feature>
<keyword evidence="9" id="KW-1133">Transmembrane helix</keyword>
<keyword evidence="4" id="KW-0808">Transferase</keyword>
<dbReference type="InterPro" id="IPR011712">
    <property type="entry name" value="Sig_transdc_His_kin_sub3_dim/P"/>
</dbReference>
<comment type="catalytic activity">
    <reaction evidence="1">
        <text>ATP + protein L-histidine = ADP + protein N-phospho-L-histidine.</text>
        <dbReference type="EC" id="2.7.13.3"/>
    </reaction>
</comment>
<evidence type="ECO:0000256" key="2">
    <source>
        <dbReference type="ARBA" id="ARBA00012438"/>
    </source>
</evidence>
<keyword evidence="8" id="KW-0902">Two-component regulatory system</keyword>
<keyword evidence="5" id="KW-0547">Nucleotide-binding</keyword>
<dbReference type="PANTHER" id="PTHR24421">
    <property type="entry name" value="NITRATE/NITRITE SENSOR PROTEIN NARX-RELATED"/>
    <property type="match status" value="1"/>
</dbReference>
<accession>A0ABT4B7E5</accession>
<feature type="transmembrane region" description="Helical" evidence="9">
    <location>
        <begin position="376"/>
        <end position="397"/>
    </location>
</feature>
<name>A0ABT4B7E5_9ACTN</name>
<proteinExistence type="predicted"/>
<dbReference type="Proteomes" id="UP001151002">
    <property type="component" value="Unassembled WGS sequence"/>
</dbReference>
<evidence type="ECO:0000259" key="10">
    <source>
        <dbReference type="Pfam" id="PF07730"/>
    </source>
</evidence>
<dbReference type="Pfam" id="PF07730">
    <property type="entry name" value="HisKA_3"/>
    <property type="match status" value="1"/>
</dbReference>